<feature type="domain" description="HAMP" evidence="12">
    <location>
        <begin position="152"/>
        <end position="204"/>
    </location>
</feature>
<dbReference type="PROSITE" id="PS50885">
    <property type="entry name" value="HAMP"/>
    <property type="match status" value="1"/>
</dbReference>
<comment type="subcellular location">
    <subcellularLocation>
        <location evidence="2">Cell membrane</location>
        <topology evidence="2">Multi-pass membrane protein</topology>
    </subcellularLocation>
</comment>
<evidence type="ECO:0000259" key="11">
    <source>
        <dbReference type="PROSITE" id="PS50109"/>
    </source>
</evidence>
<protein>
    <recommendedName>
        <fullName evidence="3">histidine kinase</fullName>
        <ecNumber evidence="3">2.7.13.3</ecNumber>
    </recommendedName>
</protein>
<evidence type="ECO:0000313" key="13">
    <source>
        <dbReference type="EMBL" id="GGK34428.1"/>
    </source>
</evidence>
<evidence type="ECO:0000256" key="5">
    <source>
        <dbReference type="ARBA" id="ARBA00022553"/>
    </source>
</evidence>
<dbReference type="AlphaFoldDB" id="A0A917Q7L2"/>
<dbReference type="PROSITE" id="PS50109">
    <property type="entry name" value="HIS_KIN"/>
    <property type="match status" value="1"/>
</dbReference>
<sequence>MALSLRRPRGLSLFWKVYLTVVAAVALVALAGAIVFRITAAAERGPWAERGRIFFERTLPADDPGPTLDRLADALGADLALRDPGGRLVAGDPGLDRRGRVFVFTLSDGRVVQARFGRADSSGEGGDDDRNPLIPIAIIAILIALVAYPVVGHLTRRLERLRAGVEAWGAGDLSARIGLSGADEVAAVAKSFDAAAATVERLVASHSALLANASHELRSPLARLRMAIDLFEEDPRPALRQEIVTSLSELDALVEEILVASRLDHVAGLERRERVDLLALVAEEGARVDATVEGDAVEIVGDPRLLRRLVRNLFQNAARHGAPPIEARVERRDAGGVRLVVRDHGPGLPDGEAERVFEAFYRPAGRSEAAGSWGLGLALVRQIARRHGGEALYARPNGEGAAFVAELPGVPDGERL</sequence>
<dbReference type="SUPFAM" id="SSF55874">
    <property type="entry name" value="ATPase domain of HSP90 chaperone/DNA topoisomerase II/histidine kinase"/>
    <property type="match status" value="1"/>
</dbReference>
<evidence type="ECO:0000259" key="12">
    <source>
        <dbReference type="PROSITE" id="PS50885"/>
    </source>
</evidence>
<dbReference type="PRINTS" id="PR00344">
    <property type="entry name" value="BCTRLSENSOR"/>
</dbReference>
<dbReference type="Gene3D" id="3.30.565.10">
    <property type="entry name" value="Histidine kinase-like ATPase, C-terminal domain"/>
    <property type="match status" value="1"/>
</dbReference>
<dbReference type="Pfam" id="PF00512">
    <property type="entry name" value="HisKA"/>
    <property type="match status" value="1"/>
</dbReference>
<dbReference type="GO" id="GO:0000155">
    <property type="term" value="F:phosphorelay sensor kinase activity"/>
    <property type="evidence" value="ECO:0007669"/>
    <property type="project" value="InterPro"/>
</dbReference>
<dbReference type="GO" id="GO:0005886">
    <property type="term" value="C:plasma membrane"/>
    <property type="evidence" value="ECO:0007669"/>
    <property type="project" value="UniProtKB-SubCell"/>
</dbReference>
<organism evidence="13 14">
    <name type="scientific">Salinarimonas ramus</name>
    <dbReference type="NCBI Taxonomy" id="690164"/>
    <lineage>
        <taxon>Bacteria</taxon>
        <taxon>Pseudomonadati</taxon>
        <taxon>Pseudomonadota</taxon>
        <taxon>Alphaproteobacteria</taxon>
        <taxon>Hyphomicrobiales</taxon>
        <taxon>Salinarimonadaceae</taxon>
        <taxon>Salinarimonas</taxon>
    </lineage>
</organism>
<evidence type="ECO:0000313" key="14">
    <source>
        <dbReference type="Proteomes" id="UP000600449"/>
    </source>
</evidence>
<dbReference type="CDD" id="cd00082">
    <property type="entry name" value="HisKA"/>
    <property type="match status" value="1"/>
</dbReference>
<evidence type="ECO:0000256" key="1">
    <source>
        <dbReference type="ARBA" id="ARBA00000085"/>
    </source>
</evidence>
<evidence type="ECO:0000256" key="8">
    <source>
        <dbReference type="ARBA" id="ARBA00022777"/>
    </source>
</evidence>
<evidence type="ECO:0000256" key="3">
    <source>
        <dbReference type="ARBA" id="ARBA00012438"/>
    </source>
</evidence>
<evidence type="ECO:0000256" key="10">
    <source>
        <dbReference type="SAM" id="Phobius"/>
    </source>
</evidence>
<keyword evidence="14" id="KW-1185">Reference proteome</keyword>
<feature type="domain" description="Histidine kinase" evidence="11">
    <location>
        <begin position="212"/>
        <end position="411"/>
    </location>
</feature>
<keyword evidence="10" id="KW-1133">Transmembrane helix</keyword>
<dbReference type="InterPro" id="IPR036890">
    <property type="entry name" value="HATPase_C_sf"/>
</dbReference>
<dbReference type="RefSeq" id="WP_188912594.1">
    <property type="nucleotide sequence ID" value="NZ_BMMF01000005.1"/>
</dbReference>
<feature type="transmembrane region" description="Helical" evidence="10">
    <location>
        <begin position="133"/>
        <end position="151"/>
    </location>
</feature>
<dbReference type="PANTHER" id="PTHR44936">
    <property type="entry name" value="SENSOR PROTEIN CREC"/>
    <property type="match status" value="1"/>
</dbReference>
<dbReference type="Proteomes" id="UP000600449">
    <property type="component" value="Unassembled WGS sequence"/>
</dbReference>
<dbReference type="EMBL" id="BMMF01000005">
    <property type="protein sequence ID" value="GGK34428.1"/>
    <property type="molecule type" value="Genomic_DNA"/>
</dbReference>
<dbReference type="GO" id="GO:0005524">
    <property type="term" value="F:ATP binding"/>
    <property type="evidence" value="ECO:0007669"/>
    <property type="project" value="UniProtKB-KW"/>
</dbReference>
<dbReference type="SMART" id="SM00388">
    <property type="entry name" value="HisKA"/>
    <property type="match status" value="1"/>
</dbReference>
<dbReference type="CDD" id="cd06225">
    <property type="entry name" value="HAMP"/>
    <property type="match status" value="1"/>
</dbReference>
<evidence type="ECO:0000256" key="2">
    <source>
        <dbReference type="ARBA" id="ARBA00004651"/>
    </source>
</evidence>
<keyword evidence="8 13" id="KW-0418">Kinase</keyword>
<dbReference type="CDD" id="cd00075">
    <property type="entry name" value="HATPase"/>
    <property type="match status" value="1"/>
</dbReference>
<name>A0A917Q7L2_9HYPH</name>
<dbReference type="SMART" id="SM00387">
    <property type="entry name" value="HATPase_c"/>
    <property type="match status" value="1"/>
</dbReference>
<dbReference type="InterPro" id="IPR036097">
    <property type="entry name" value="HisK_dim/P_sf"/>
</dbReference>
<keyword evidence="6" id="KW-0808">Transferase</keyword>
<keyword evidence="7" id="KW-0547">Nucleotide-binding</keyword>
<comment type="caution">
    <text evidence="13">The sequence shown here is derived from an EMBL/GenBank/DDBJ whole genome shotgun (WGS) entry which is preliminary data.</text>
</comment>
<keyword evidence="10" id="KW-0472">Membrane</keyword>
<proteinExistence type="predicted"/>
<keyword evidence="5" id="KW-0597">Phosphoprotein</keyword>
<dbReference type="InterPro" id="IPR005467">
    <property type="entry name" value="His_kinase_dom"/>
</dbReference>
<dbReference type="InterPro" id="IPR003660">
    <property type="entry name" value="HAMP_dom"/>
</dbReference>
<reference evidence="13 14" key="1">
    <citation type="journal article" date="2014" name="Int. J. Syst. Evol. Microbiol.">
        <title>Complete genome sequence of Corynebacterium casei LMG S-19264T (=DSM 44701T), isolated from a smear-ripened cheese.</title>
        <authorList>
            <consortium name="US DOE Joint Genome Institute (JGI-PGF)"/>
            <person name="Walter F."/>
            <person name="Albersmeier A."/>
            <person name="Kalinowski J."/>
            <person name="Ruckert C."/>
        </authorList>
    </citation>
    <scope>NUCLEOTIDE SEQUENCE [LARGE SCALE GENOMIC DNA]</scope>
    <source>
        <strain evidence="13 14">CGMCC 1.9161</strain>
    </source>
</reference>
<dbReference type="EC" id="2.7.13.3" evidence="3"/>
<evidence type="ECO:0000256" key="9">
    <source>
        <dbReference type="ARBA" id="ARBA00022840"/>
    </source>
</evidence>
<evidence type="ECO:0000256" key="6">
    <source>
        <dbReference type="ARBA" id="ARBA00022679"/>
    </source>
</evidence>
<dbReference type="Pfam" id="PF02518">
    <property type="entry name" value="HATPase_c"/>
    <property type="match status" value="1"/>
</dbReference>
<dbReference type="SMART" id="SM00304">
    <property type="entry name" value="HAMP"/>
    <property type="match status" value="1"/>
</dbReference>
<keyword evidence="9" id="KW-0067">ATP-binding</keyword>
<dbReference type="InterPro" id="IPR003661">
    <property type="entry name" value="HisK_dim/P_dom"/>
</dbReference>
<accession>A0A917Q7L2</accession>
<dbReference type="Pfam" id="PF00672">
    <property type="entry name" value="HAMP"/>
    <property type="match status" value="1"/>
</dbReference>
<gene>
    <name evidence="13" type="ORF">GCM10011322_21440</name>
</gene>
<keyword evidence="10" id="KW-0812">Transmembrane</keyword>
<dbReference type="InterPro" id="IPR050980">
    <property type="entry name" value="2C_sensor_his_kinase"/>
</dbReference>
<dbReference type="InterPro" id="IPR004358">
    <property type="entry name" value="Sig_transdc_His_kin-like_C"/>
</dbReference>
<dbReference type="Gene3D" id="1.10.287.130">
    <property type="match status" value="1"/>
</dbReference>
<evidence type="ECO:0000256" key="4">
    <source>
        <dbReference type="ARBA" id="ARBA00022475"/>
    </source>
</evidence>
<comment type="catalytic activity">
    <reaction evidence="1">
        <text>ATP + protein L-histidine = ADP + protein N-phospho-L-histidine.</text>
        <dbReference type="EC" id="2.7.13.3"/>
    </reaction>
</comment>
<dbReference type="InterPro" id="IPR003594">
    <property type="entry name" value="HATPase_dom"/>
</dbReference>
<evidence type="ECO:0000256" key="7">
    <source>
        <dbReference type="ARBA" id="ARBA00022741"/>
    </source>
</evidence>
<dbReference type="SUPFAM" id="SSF47384">
    <property type="entry name" value="Homodimeric domain of signal transducing histidine kinase"/>
    <property type="match status" value="1"/>
</dbReference>
<keyword evidence="4" id="KW-1003">Cell membrane</keyword>
<dbReference type="PANTHER" id="PTHR44936:SF10">
    <property type="entry name" value="SENSOR PROTEIN RSTB"/>
    <property type="match status" value="1"/>
</dbReference>
<feature type="transmembrane region" description="Helical" evidence="10">
    <location>
        <begin position="12"/>
        <end position="36"/>
    </location>
</feature>